<dbReference type="EMBL" id="KQ257470">
    <property type="protein sequence ID" value="KNC96298.1"/>
    <property type="molecule type" value="Genomic_DNA"/>
</dbReference>
<dbReference type="Pfam" id="PF04777">
    <property type="entry name" value="Evr1_Alr"/>
    <property type="match status" value="1"/>
</dbReference>
<dbReference type="PROSITE" id="PS51324">
    <property type="entry name" value="ERV_ALR"/>
    <property type="match status" value="1"/>
</dbReference>
<keyword evidence="2 6" id="KW-0285">Flavoprotein</keyword>
<evidence type="ECO:0000256" key="1">
    <source>
        <dbReference type="ARBA" id="ARBA00001974"/>
    </source>
</evidence>
<evidence type="ECO:0000256" key="3">
    <source>
        <dbReference type="ARBA" id="ARBA00022827"/>
    </source>
</evidence>
<dbReference type="AlphaFoldDB" id="A0A0L0H6E9"/>
<feature type="region of interest" description="Disordered" evidence="7">
    <location>
        <begin position="1"/>
        <end position="25"/>
    </location>
</feature>
<gene>
    <name evidence="9" type="ORF">SPPG_08450</name>
</gene>
<dbReference type="EC" id="1.8.3.2" evidence="6"/>
<evidence type="ECO:0000259" key="8">
    <source>
        <dbReference type="PROSITE" id="PS51324"/>
    </source>
</evidence>
<keyword evidence="4 6" id="KW-0560">Oxidoreductase</keyword>
<evidence type="ECO:0000313" key="10">
    <source>
        <dbReference type="Proteomes" id="UP000053201"/>
    </source>
</evidence>
<dbReference type="FunCoup" id="A0A0L0H6E9">
    <property type="interactions" value="262"/>
</dbReference>
<dbReference type="GO" id="GO:0050660">
    <property type="term" value="F:flavin adenine dinucleotide binding"/>
    <property type="evidence" value="ECO:0007669"/>
    <property type="project" value="TreeGrafter"/>
</dbReference>
<name>A0A0L0H6E9_SPIPD</name>
<keyword evidence="3 6" id="KW-0274">FAD</keyword>
<evidence type="ECO:0000256" key="7">
    <source>
        <dbReference type="SAM" id="MobiDB-lite"/>
    </source>
</evidence>
<feature type="domain" description="ERV/ALR sulfhydryl oxidase" evidence="8">
    <location>
        <begin position="76"/>
        <end position="176"/>
    </location>
</feature>
<evidence type="ECO:0000256" key="4">
    <source>
        <dbReference type="ARBA" id="ARBA00023002"/>
    </source>
</evidence>
<dbReference type="eggNOG" id="KOG3355">
    <property type="taxonomic scope" value="Eukaryota"/>
</dbReference>
<keyword evidence="10" id="KW-1185">Reference proteome</keyword>
<dbReference type="SUPFAM" id="SSF69000">
    <property type="entry name" value="FAD-dependent thiol oxidase"/>
    <property type="match status" value="1"/>
</dbReference>
<dbReference type="FunFam" id="1.20.120.310:FF:000002">
    <property type="entry name" value="Sulfhydryl oxidase"/>
    <property type="match status" value="1"/>
</dbReference>
<dbReference type="Gene3D" id="1.20.120.310">
    <property type="entry name" value="ERV/ALR sulfhydryl oxidase domain"/>
    <property type="match status" value="1"/>
</dbReference>
<dbReference type="InterPro" id="IPR017905">
    <property type="entry name" value="ERV/ALR_sulphydryl_oxidase"/>
</dbReference>
<dbReference type="GO" id="GO:0016971">
    <property type="term" value="F:flavin-dependent sulfhydryl oxidase activity"/>
    <property type="evidence" value="ECO:0007669"/>
    <property type="project" value="InterPro"/>
</dbReference>
<dbReference type="OMA" id="SANMESK"/>
<dbReference type="InParanoid" id="A0A0L0H6E9"/>
<feature type="compositionally biased region" description="Low complexity" evidence="7">
    <location>
        <begin position="47"/>
        <end position="63"/>
    </location>
</feature>
<dbReference type="InterPro" id="IPR036774">
    <property type="entry name" value="ERV/ALR_sulphydryl_oxid_sf"/>
</dbReference>
<protein>
    <recommendedName>
        <fullName evidence="6">Sulfhydryl oxidase</fullName>
        <ecNumber evidence="6">1.8.3.2</ecNumber>
    </recommendedName>
</protein>
<keyword evidence="5" id="KW-1015">Disulfide bond</keyword>
<dbReference type="VEuPathDB" id="FungiDB:SPPG_08450"/>
<dbReference type="PANTHER" id="PTHR12645:SF0">
    <property type="entry name" value="FAD-LINKED SULFHYDRYL OXIDASE ALR"/>
    <property type="match status" value="1"/>
</dbReference>
<comment type="catalytic activity">
    <reaction evidence="6">
        <text>2 R'C(R)SH + O2 = R'C(R)S-S(R)CR' + H2O2</text>
        <dbReference type="Rhea" id="RHEA:17357"/>
        <dbReference type="ChEBI" id="CHEBI:15379"/>
        <dbReference type="ChEBI" id="CHEBI:16240"/>
        <dbReference type="ChEBI" id="CHEBI:16520"/>
        <dbReference type="ChEBI" id="CHEBI:17412"/>
        <dbReference type="EC" id="1.8.3.2"/>
    </reaction>
</comment>
<evidence type="ECO:0000256" key="5">
    <source>
        <dbReference type="ARBA" id="ARBA00023157"/>
    </source>
</evidence>
<accession>A0A0L0H6E9</accession>
<dbReference type="PANTHER" id="PTHR12645">
    <property type="entry name" value="ALR/ERV"/>
    <property type="match status" value="1"/>
</dbReference>
<evidence type="ECO:0000256" key="6">
    <source>
        <dbReference type="RuleBase" id="RU371123"/>
    </source>
</evidence>
<dbReference type="GeneID" id="27691614"/>
<dbReference type="GO" id="GO:0005739">
    <property type="term" value="C:mitochondrion"/>
    <property type="evidence" value="ECO:0007669"/>
    <property type="project" value="TreeGrafter"/>
</dbReference>
<evidence type="ECO:0000313" key="9">
    <source>
        <dbReference type="EMBL" id="KNC96298.1"/>
    </source>
</evidence>
<feature type="compositionally biased region" description="Polar residues" evidence="7">
    <location>
        <begin position="14"/>
        <end position="24"/>
    </location>
</feature>
<feature type="region of interest" description="Disordered" evidence="7">
    <location>
        <begin position="39"/>
        <end position="70"/>
    </location>
</feature>
<reference evidence="9 10" key="1">
    <citation type="submission" date="2009-08" db="EMBL/GenBank/DDBJ databases">
        <title>The Genome Sequence of Spizellomyces punctatus strain DAOM BR117.</title>
        <authorList>
            <consortium name="The Broad Institute Genome Sequencing Platform"/>
            <person name="Russ C."/>
            <person name="Cuomo C."/>
            <person name="Shea T."/>
            <person name="Young S.K."/>
            <person name="Zeng Q."/>
            <person name="Koehrsen M."/>
            <person name="Haas B."/>
            <person name="Borodovsky M."/>
            <person name="Guigo R."/>
            <person name="Alvarado L."/>
            <person name="Berlin A."/>
            <person name="Bochicchio J."/>
            <person name="Borenstein D."/>
            <person name="Chapman S."/>
            <person name="Chen Z."/>
            <person name="Engels R."/>
            <person name="Freedman E."/>
            <person name="Gellesch M."/>
            <person name="Goldberg J."/>
            <person name="Griggs A."/>
            <person name="Gujja S."/>
            <person name="Heiman D."/>
            <person name="Hepburn T."/>
            <person name="Howarth C."/>
            <person name="Jen D."/>
            <person name="Larson L."/>
            <person name="Lewis B."/>
            <person name="Mehta T."/>
            <person name="Park D."/>
            <person name="Pearson M."/>
            <person name="Roberts A."/>
            <person name="Saif S."/>
            <person name="Shenoy N."/>
            <person name="Sisk P."/>
            <person name="Stolte C."/>
            <person name="Sykes S."/>
            <person name="Thomson T."/>
            <person name="Walk T."/>
            <person name="White J."/>
            <person name="Yandava C."/>
            <person name="Burger G."/>
            <person name="Gray M.W."/>
            <person name="Holland P.W.H."/>
            <person name="King N."/>
            <person name="Lang F.B.F."/>
            <person name="Roger A.J."/>
            <person name="Ruiz-Trillo I."/>
            <person name="Lander E."/>
            <person name="Nusbaum C."/>
        </authorList>
    </citation>
    <scope>NUCLEOTIDE SEQUENCE [LARGE SCALE GENOMIC DNA]</scope>
    <source>
        <strain evidence="9 10">DAOM BR117</strain>
    </source>
</reference>
<dbReference type="OrthoDB" id="17199at2759"/>
<sequence length="192" mass="21338">MPSTEHSPSPGDPHSSTHSKTQKSCGVCSDFRTLRRKQAKEYRKSKAPATTTADAVTTASVPTQPKNSDAYAPFPCPPDSGTLGSSTWTFLHTMAAYYPENPSVAEQYSMRNLISALGRFYPCGYCAEHLKGEVLRRPPDVSSNRALSQWFCEVHNEVNERQGKPRFDCTKVFERWRDGSAGSECFPDIAHE</sequence>
<dbReference type="InterPro" id="IPR039799">
    <property type="entry name" value="ALR/ERV"/>
</dbReference>
<dbReference type="STRING" id="645134.A0A0L0H6E9"/>
<organism evidence="9 10">
    <name type="scientific">Spizellomyces punctatus (strain DAOM BR117)</name>
    <dbReference type="NCBI Taxonomy" id="645134"/>
    <lineage>
        <taxon>Eukaryota</taxon>
        <taxon>Fungi</taxon>
        <taxon>Fungi incertae sedis</taxon>
        <taxon>Chytridiomycota</taxon>
        <taxon>Chytridiomycota incertae sedis</taxon>
        <taxon>Chytridiomycetes</taxon>
        <taxon>Spizellomycetales</taxon>
        <taxon>Spizellomycetaceae</taxon>
        <taxon>Spizellomyces</taxon>
    </lineage>
</organism>
<comment type="cofactor">
    <cofactor evidence="1 6">
        <name>FAD</name>
        <dbReference type="ChEBI" id="CHEBI:57692"/>
    </cofactor>
</comment>
<evidence type="ECO:0000256" key="2">
    <source>
        <dbReference type="ARBA" id="ARBA00022630"/>
    </source>
</evidence>
<proteinExistence type="predicted"/>
<dbReference type="RefSeq" id="XP_016604338.1">
    <property type="nucleotide sequence ID" value="XM_016756604.1"/>
</dbReference>
<dbReference type="Proteomes" id="UP000053201">
    <property type="component" value="Unassembled WGS sequence"/>
</dbReference>